<organism evidence="1 2">
    <name type="scientific">Violaceomyces palustris</name>
    <dbReference type="NCBI Taxonomy" id="1673888"/>
    <lineage>
        <taxon>Eukaryota</taxon>
        <taxon>Fungi</taxon>
        <taxon>Dikarya</taxon>
        <taxon>Basidiomycota</taxon>
        <taxon>Ustilaginomycotina</taxon>
        <taxon>Ustilaginomycetes</taxon>
        <taxon>Violaceomycetales</taxon>
        <taxon>Violaceomycetaceae</taxon>
        <taxon>Violaceomyces</taxon>
    </lineage>
</organism>
<evidence type="ECO:0000313" key="1">
    <source>
        <dbReference type="EMBL" id="PWN52789.1"/>
    </source>
</evidence>
<keyword evidence="2" id="KW-1185">Reference proteome</keyword>
<evidence type="ECO:0000313" key="2">
    <source>
        <dbReference type="Proteomes" id="UP000245626"/>
    </source>
</evidence>
<gene>
    <name evidence="1" type="ORF">IE53DRAFT_252306</name>
</gene>
<sequence length="111" mass="11979">MRCKSISPLLLGRKGGGGAIKTHLAFNFSRRRPPSGLPPSLPFQTHPIPSQPIPSHAHQGSTRLLSQQALLGIGLPLPRTRCVALASQSTLCVCVCGRKRDQRLDRDHAEG</sequence>
<proteinExistence type="predicted"/>
<name>A0ACD0P441_9BASI</name>
<dbReference type="EMBL" id="KZ819758">
    <property type="protein sequence ID" value="PWN52789.1"/>
    <property type="molecule type" value="Genomic_DNA"/>
</dbReference>
<dbReference type="Proteomes" id="UP000245626">
    <property type="component" value="Unassembled WGS sequence"/>
</dbReference>
<reference evidence="1 2" key="1">
    <citation type="journal article" date="2018" name="Mol. Biol. Evol.">
        <title>Broad Genomic Sampling Reveals a Smut Pathogenic Ancestry of the Fungal Clade Ustilaginomycotina.</title>
        <authorList>
            <person name="Kijpornyongpan T."/>
            <person name="Mondo S.J."/>
            <person name="Barry K."/>
            <person name="Sandor L."/>
            <person name="Lee J."/>
            <person name="Lipzen A."/>
            <person name="Pangilinan J."/>
            <person name="LaButti K."/>
            <person name="Hainaut M."/>
            <person name="Henrissat B."/>
            <person name="Grigoriev I.V."/>
            <person name="Spatafora J.W."/>
            <person name="Aime M.C."/>
        </authorList>
    </citation>
    <scope>NUCLEOTIDE SEQUENCE [LARGE SCALE GENOMIC DNA]</scope>
    <source>
        <strain evidence="1 2">SA 807</strain>
    </source>
</reference>
<protein>
    <submittedName>
        <fullName evidence="1">Uncharacterized protein</fullName>
    </submittedName>
</protein>
<accession>A0ACD0P441</accession>